<keyword evidence="1" id="KW-1133">Transmembrane helix</keyword>
<comment type="caution">
    <text evidence="2">The sequence shown here is derived from an EMBL/GenBank/DDBJ whole genome shotgun (WGS) entry which is preliminary data.</text>
</comment>
<reference evidence="2" key="1">
    <citation type="submission" date="2021-06" db="EMBL/GenBank/DDBJ databases">
        <authorList>
            <person name="Kallberg Y."/>
            <person name="Tangrot J."/>
            <person name="Rosling A."/>
        </authorList>
    </citation>
    <scope>NUCLEOTIDE SEQUENCE</scope>
    <source>
        <strain evidence="2">MA453B</strain>
    </source>
</reference>
<dbReference type="EMBL" id="CAJVPY010010648">
    <property type="protein sequence ID" value="CAG8720549.1"/>
    <property type="molecule type" value="Genomic_DNA"/>
</dbReference>
<name>A0A9N9I4W3_9GLOM</name>
<feature type="transmembrane region" description="Helical" evidence="1">
    <location>
        <begin position="7"/>
        <end position="25"/>
    </location>
</feature>
<sequence>PVEIIKIIVPTLPLITSVGGLLFTFDNSGLSLFAWSSRL</sequence>
<evidence type="ECO:0000313" key="3">
    <source>
        <dbReference type="Proteomes" id="UP000789405"/>
    </source>
</evidence>
<accession>A0A9N9I4W3</accession>
<feature type="non-terminal residue" evidence="2">
    <location>
        <position position="1"/>
    </location>
</feature>
<organism evidence="2 3">
    <name type="scientific">Dentiscutata erythropus</name>
    <dbReference type="NCBI Taxonomy" id="1348616"/>
    <lineage>
        <taxon>Eukaryota</taxon>
        <taxon>Fungi</taxon>
        <taxon>Fungi incertae sedis</taxon>
        <taxon>Mucoromycota</taxon>
        <taxon>Glomeromycotina</taxon>
        <taxon>Glomeromycetes</taxon>
        <taxon>Diversisporales</taxon>
        <taxon>Gigasporaceae</taxon>
        <taxon>Dentiscutata</taxon>
    </lineage>
</organism>
<dbReference type="Proteomes" id="UP000789405">
    <property type="component" value="Unassembled WGS sequence"/>
</dbReference>
<gene>
    <name evidence="2" type="ORF">DERYTH_LOCUS14290</name>
</gene>
<proteinExistence type="predicted"/>
<keyword evidence="1" id="KW-0812">Transmembrane</keyword>
<keyword evidence="1" id="KW-0472">Membrane</keyword>
<keyword evidence="3" id="KW-1185">Reference proteome</keyword>
<evidence type="ECO:0000256" key="1">
    <source>
        <dbReference type="SAM" id="Phobius"/>
    </source>
</evidence>
<evidence type="ECO:0000313" key="2">
    <source>
        <dbReference type="EMBL" id="CAG8720549.1"/>
    </source>
</evidence>
<protein>
    <submittedName>
        <fullName evidence="2">15861_t:CDS:1</fullName>
    </submittedName>
</protein>
<dbReference type="AlphaFoldDB" id="A0A9N9I4W3"/>